<dbReference type="Gramene" id="Pp3c17_13150V3.3">
    <property type="protein sequence ID" value="PAC:32906787.CDS.1"/>
    <property type="gene ID" value="Pp3c17_13150"/>
</dbReference>
<protein>
    <submittedName>
        <fullName evidence="1">Uncharacterized protein</fullName>
    </submittedName>
</protein>
<reference evidence="1 2" key="1">
    <citation type="journal article" date="2008" name="Science">
        <title>The Physcomitrella genome reveals evolutionary insights into the conquest of land by plants.</title>
        <authorList>
            <person name="Rensing S."/>
            <person name="Lang D."/>
            <person name="Zimmer A."/>
            <person name="Terry A."/>
            <person name="Salamov A."/>
            <person name="Shapiro H."/>
            <person name="Nishiyama T."/>
            <person name="Perroud P.-F."/>
            <person name="Lindquist E."/>
            <person name="Kamisugi Y."/>
            <person name="Tanahashi T."/>
            <person name="Sakakibara K."/>
            <person name="Fujita T."/>
            <person name="Oishi K."/>
            <person name="Shin-I T."/>
            <person name="Kuroki Y."/>
            <person name="Toyoda A."/>
            <person name="Suzuki Y."/>
            <person name="Hashimoto A."/>
            <person name="Yamaguchi K."/>
            <person name="Sugano A."/>
            <person name="Kohara Y."/>
            <person name="Fujiyama A."/>
            <person name="Anterola A."/>
            <person name="Aoki S."/>
            <person name="Ashton N."/>
            <person name="Barbazuk W.B."/>
            <person name="Barker E."/>
            <person name="Bennetzen J."/>
            <person name="Bezanilla M."/>
            <person name="Blankenship R."/>
            <person name="Cho S.H."/>
            <person name="Dutcher S."/>
            <person name="Estelle M."/>
            <person name="Fawcett J.A."/>
            <person name="Gundlach H."/>
            <person name="Hanada K."/>
            <person name="Heyl A."/>
            <person name="Hicks K.A."/>
            <person name="Hugh J."/>
            <person name="Lohr M."/>
            <person name="Mayer K."/>
            <person name="Melkozernov A."/>
            <person name="Murata T."/>
            <person name="Nelson D."/>
            <person name="Pils B."/>
            <person name="Prigge M."/>
            <person name="Reiss B."/>
            <person name="Renner T."/>
            <person name="Rombauts S."/>
            <person name="Rushton P."/>
            <person name="Sanderfoot A."/>
            <person name="Schween G."/>
            <person name="Shiu S.-H."/>
            <person name="Stueber K."/>
            <person name="Theodoulou F.L."/>
            <person name="Tu H."/>
            <person name="Van de Peer Y."/>
            <person name="Verrier P.J."/>
            <person name="Waters E."/>
            <person name="Wood A."/>
            <person name="Yang L."/>
            <person name="Cove D."/>
            <person name="Cuming A."/>
            <person name="Hasebe M."/>
            <person name="Lucas S."/>
            <person name="Mishler D.B."/>
            <person name="Reski R."/>
            <person name="Grigoriev I."/>
            <person name="Quatrano R.S."/>
            <person name="Boore J.L."/>
        </authorList>
    </citation>
    <scope>NUCLEOTIDE SEQUENCE [LARGE SCALE GENOMIC DNA]</scope>
    <source>
        <strain evidence="1 2">cv. Gransden 2004</strain>
    </source>
</reference>
<dbReference type="EnsemblPlants" id="Pp3c17_13150V3.3">
    <property type="protein sequence ID" value="PAC:32906787.CDS.1"/>
    <property type="gene ID" value="Pp3c17_13150"/>
</dbReference>
<dbReference type="Proteomes" id="UP000006727">
    <property type="component" value="Chromosome 17"/>
</dbReference>
<keyword evidence="2" id="KW-1185">Reference proteome</keyword>
<reference evidence="1 2" key="2">
    <citation type="journal article" date="2018" name="Plant J.">
        <title>The Physcomitrella patens chromosome-scale assembly reveals moss genome structure and evolution.</title>
        <authorList>
            <person name="Lang D."/>
            <person name="Ullrich K.K."/>
            <person name="Murat F."/>
            <person name="Fuchs J."/>
            <person name="Jenkins J."/>
            <person name="Haas F.B."/>
            <person name="Piednoel M."/>
            <person name="Gundlach H."/>
            <person name="Van Bel M."/>
            <person name="Meyberg R."/>
            <person name="Vives C."/>
            <person name="Morata J."/>
            <person name="Symeonidi A."/>
            <person name="Hiss M."/>
            <person name="Muchero W."/>
            <person name="Kamisugi Y."/>
            <person name="Saleh O."/>
            <person name="Blanc G."/>
            <person name="Decker E.L."/>
            <person name="van Gessel N."/>
            <person name="Grimwood J."/>
            <person name="Hayes R.D."/>
            <person name="Graham S.W."/>
            <person name="Gunter L.E."/>
            <person name="McDaniel S.F."/>
            <person name="Hoernstein S.N.W."/>
            <person name="Larsson A."/>
            <person name="Li F.W."/>
            <person name="Perroud P.F."/>
            <person name="Phillips J."/>
            <person name="Ranjan P."/>
            <person name="Rokshar D.S."/>
            <person name="Rothfels C.J."/>
            <person name="Schneider L."/>
            <person name="Shu S."/>
            <person name="Stevenson D.W."/>
            <person name="Thummler F."/>
            <person name="Tillich M."/>
            <person name="Villarreal Aguilar J.C."/>
            <person name="Widiez T."/>
            <person name="Wong G.K."/>
            <person name="Wymore A."/>
            <person name="Zhang Y."/>
            <person name="Zimmer A.D."/>
            <person name="Quatrano R.S."/>
            <person name="Mayer K.F.X."/>
            <person name="Goodstein D."/>
            <person name="Casacuberta J.M."/>
            <person name="Vandepoele K."/>
            <person name="Reski R."/>
            <person name="Cuming A.C."/>
            <person name="Tuskan G.A."/>
            <person name="Maumus F."/>
            <person name="Salse J."/>
            <person name="Schmutz J."/>
            <person name="Rensing S.A."/>
        </authorList>
    </citation>
    <scope>NUCLEOTIDE SEQUENCE [LARGE SCALE GENOMIC DNA]</scope>
    <source>
        <strain evidence="1 2">cv. Gransden 2004</strain>
    </source>
</reference>
<dbReference type="Gramene" id="Pp3c17_13150V3.2">
    <property type="protein sequence ID" value="PAC:32906786.CDS.1"/>
    <property type="gene ID" value="Pp3c17_13150"/>
</dbReference>
<proteinExistence type="predicted"/>
<accession>A0A7I3YXJ9</accession>
<name>A0A7I3YXJ9_PHYPA</name>
<organism evidence="1 2">
    <name type="scientific">Physcomitrium patens</name>
    <name type="common">Spreading-leaved earth moss</name>
    <name type="synonym">Physcomitrella patens</name>
    <dbReference type="NCBI Taxonomy" id="3218"/>
    <lineage>
        <taxon>Eukaryota</taxon>
        <taxon>Viridiplantae</taxon>
        <taxon>Streptophyta</taxon>
        <taxon>Embryophyta</taxon>
        <taxon>Bryophyta</taxon>
        <taxon>Bryophytina</taxon>
        <taxon>Bryopsida</taxon>
        <taxon>Funariidae</taxon>
        <taxon>Funariales</taxon>
        <taxon>Funariaceae</taxon>
        <taxon>Physcomitrium</taxon>
    </lineage>
</organism>
<evidence type="ECO:0000313" key="2">
    <source>
        <dbReference type="Proteomes" id="UP000006727"/>
    </source>
</evidence>
<dbReference type="EMBL" id="ABEU02000017">
    <property type="status" value="NOT_ANNOTATED_CDS"/>
    <property type="molecule type" value="Genomic_DNA"/>
</dbReference>
<evidence type="ECO:0000313" key="1">
    <source>
        <dbReference type="EnsemblPlants" id="PAC:32906786.CDS.1"/>
    </source>
</evidence>
<dbReference type="EnsemblPlants" id="Pp3c17_13150V3.2">
    <property type="protein sequence ID" value="PAC:32906786.CDS.1"/>
    <property type="gene ID" value="Pp3c17_13150"/>
</dbReference>
<reference evidence="1" key="3">
    <citation type="submission" date="2020-12" db="UniProtKB">
        <authorList>
            <consortium name="EnsemblPlants"/>
        </authorList>
    </citation>
    <scope>IDENTIFICATION</scope>
</reference>
<dbReference type="InParanoid" id="A0A7I3YXJ9"/>
<dbReference type="AlphaFoldDB" id="A0A7I3YXJ9"/>
<sequence>MDITFCTSLTSIQCSISKKLSVFSGALKNAAKVAKFCLRNQPQHTNFASSPQQSIDRFQSRHRKVLNRDLFLEPKSLLFRFANPPDECLMLLWVSTHDL</sequence>